<dbReference type="PROSITE" id="PS51450">
    <property type="entry name" value="LRR"/>
    <property type="match status" value="3"/>
</dbReference>
<dbReference type="Pfam" id="PF13855">
    <property type="entry name" value="LRR_8"/>
    <property type="match status" value="3"/>
</dbReference>
<keyword evidence="3" id="KW-0677">Repeat</keyword>
<reference evidence="7 8" key="1">
    <citation type="journal article" date="2017" name="Nat. Ecol. Evol.">
        <title>Scallop genome provides insights into evolution of bilaterian karyotype and development.</title>
        <authorList>
            <person name="Wang S."/>
            <person name="Zhang J."/>
            <person name="Jiao W."/>
            <person name="Li J."/>
            <person name="Xun X."/>
            <person name="Sun Y."/>
            <person name="Guo X."/>
            <person name="Huan P."/>
            <person name="Dong B."/>
            <person name="Zhang L."/>
            <person name="Hu X."/>
            <person name="Sun X."/>
            <person name="Wang J."/>
            <person name="Zhao C."/>
            <person name="Wang Y."/>
            <person name="Wang D."/>
            <person name="Huang X."/>
            <person name="Wang R."/>
            <person name="Lv J."/>
            <person name="Li Y."/>
            <person name="Zhang Z."/>
            <person name="Liu B."/>
            <person name="Lu W."/>
            <person name="Hui Y."/>
            <person name="Liang J."/>
            <person name="Zhou Z."/>
            <person name="Hou R."/>
            <person name="Li X."/>
            <person name="Liu Y."/>
            <person name="Li H."/>
            <person name="Ning X."/>
            <person name="Lin Y."/>
            <person name="Zhao L."/>
            <person name="Xing Q."/>
            <person name="Dou J."/>
            <person name="Li Y."/>
            <person name="Mao J."/>
            <person name="Guo H."/>
            <person name="Dou H."/>
            <person name="Li T."/>
            <person name="Mu C."/>
            <person name="Jiang W."/>
            <person name="Fu Q."/>
            <person name="Fu X."/>
            <person name="Miao Y."/>
            <person name="Liu J."/>
            <person name="Yu Q."/>
            <person name="Li R."/>
            <person name="Liao H."/>
            <person name="Li X."/>
            <person name="Kong Y."/>
            <person name="Jiang Z."/>
            <person name="Chourrout D."/>
            <person name="Li R."/>
            <person name="Bao Z."/>
        </authorList>
    </citation>
    <scope>NUCLEOTIDE SEQUENCE [LARGE SCALE GENOMIC DNA]</scope>
    <source>
        <strain evidence="7 8">PY_sf001</strain>
    </source>
</reference>
<dbReference type="Gene3D" id="3.80.10.10">
    <property type="entry name" value="Ribonuclease Inhibitor"/>
    <property type="match status" value="2"/>
</dbReference>
<dbReference type="InterPro" id="IPR032675">
    <property type="entry name" value="LRR_dom_sf"/>
</dbReference>
<dbReference type="PANTHER" id="PTHR24369:SF210">
    <property type="entry name" value="CHAOPTIN-RELATED"/>
    <property type="match status" value="1"/>
</dbReference>
<keyword evidence="4" id="KW-1133">Transmembrane helix</keyword>
<feature type="chain" id="PRO_5013120781" evidence="5">
    <location>
        <begin position="20"/>
        <end position="417"/>
    </location>
</feature>
<evidence type="ECO:0000313" key="8">
    <source>
        <dbReference type="Proteomes" id="UP000242188"/>
    </source>
</evidence>
<name>A0A210QGF5_MIZYE</name>
<dbReference type="EMBL" id="NEDP02003766">
    <property type="protein sequence ID" value="OWF47825.1"/>
    <property type="molecule type" value="Genomic_DNA"/>
</dbReference>
<dbReference type="SMART" id="SM00369">
    <property type="entry name" value="LRR_TYP"/>
    <property type="match status" value="8"/>
</dbReference>
<comment type="caution">
    <text evidence="7">The sequence shown here is derived from an EMBL/GenBank/DDBJ whole genome shotgun (WGS) entry which is preliminary data.</text>
</comment>
<keyword evidence="1" id="KW-0433">Leucine-rich repeat</keyword>
<feature type="transmembrane region" description="Helical" evidence="4">
    <location>
        <begin position="338"/>
        <end position="363"/>
    </location>
</feature>
<keyword evidence="2 5" id="KW-0732">Signal</keyword>
<evidence type="ECO:0000256" key="3">
    <source>
        <dbReference type="ARBA" id="ARBA00022737"/>
    </source>
</evidence>
<evidence type="ECO:0000256" key="1">
    <source>
        <dbReference type="ARBA" id="ARBA00022614"/>
    </source>
</evidence>
<dbReference type="AlphaFoldDB" id="A0A210QGF5"/>
<dbReference type="InterPro" id="IPR050541">
    <property type="entry name" value="LRR_TM_domain-containing"/>
</dbReference>
<dbReference type="SMART" id="SM00082">
    <property type="entry name" value="LRRCT"/>
    <property type="match status" value="1"/>
</dbReference>
<dbReference type="OrthoDB" id="6099413at2759"/>
<dbReference type="InterPro" id="IPR000483">
    <property type="entry name" value="Cys-rich_flank_reg_C"/>
</dbReference>
<keyword evidence="4" id="KW-0472">Membrane</keyword>
<dbReference type="GO" id="GO:0005886">
    <property type="term" value="C:plasma membrane"/>
    <property type="evidence" value="ECO:0007669"/>
    <property type="project" value="TreeGrafter"/>
</dbReference>
<sequence length="417" mass="46771">MARTWALVITLCMLVSCITEEIPGCVFLDINTNTFNCTSGNITSFPTREQIPYGVSAIDLSHNKLVHIPHINITAPQALKHLNLSRNHISSVSQAAFTDLTALETLDLSYNLLRGSDLIVKQYRLVMSEFHSLRVLILRGNALGMIERLTFREFGYDRLEELDLSFCAISTLQHLALENLMRLRVLDLSHNNLATFDTAAFSGVTHLHSLDLSYNKLTEITDMHLTLTSSLHFINLDNNLITAIRDNAFSGVSGLERLGLRSNRLHRITQLSLPTDMHRAPDLDNNPWSCDCHTKWIISPDSVLRTLNASIICTYPSRLRGLDIFDIDEADLACPQSLLTILTTLLITLAIIIIFGGLFMLLYHKRALLKCVRGTGVKGRYVAVYSHDREDAGVTLEMDPTFDKSNLEKEADSEVYA</sequence>
<feature type="domain" description="LRRCT" evidence="6">
    <location>
        <begin position="286"/>
        <end position="335"/>
    </location>
</feature>
<evidence type="ECO:0000313" key="7">
    <source>
        <dbReference type="EMBL" id="OWF47825.1"/>
    </source>
</evidence>
<dbReference type="PANTHER" id="PTHR24369">
    <property type="entry name" value="ANTIGEN BSP, PUTATIVE-RELATED"/>
    <property type="match status" value="1"/>
</dbReference>
<evidence type="ECO:0000256" key="5">
    <source>
        <dbReference type="SAM" id="SignalP"/>
    </source>
</evidence>
<organism evidence="7 8">
    <name type="scientific">Mizuhopecten yessoensis</name>
    <name type="common">Japanese scallop</name>
    <name type="synonym">Patinopecten yessoensis</name>
    <dbReference type="NCBI Taxonomy" id="6573"/>
    <lineage>
        <taxon>Eukaryota</taxon>
        <taxon>Metazoa</taxon>
        <taxon>Spiralia</taxon>
        <taxon>Lophotrochozoa</taxon>
        <taxon>Mollusca</taxon>
        <taxon>Bivalvia</taxon>
        <taxon>Autobranchia</taxon>
        <taxon>Pteriomorphia</taxon>
        <taxon>Pectinida</taxon>
        <taxon>Pectinoidea</taxon>
        <taxon>Pectinidae</taxon>
        <taxon>Mizuhopecten</taxon>
    </lineage>
</organism>
<keyword evidence="8" id="KW-1185">Reference proteome</keyword>
<dbReference type="InterPro" id="IPR001611">
    <property type="entry name" value="Leu-rich_rpt"/>
</dbReference>
<evidence type="ECO:0000256" key="2">
    <source>
        <dbReference type="ARBA" id="ARBA00022729"/>
    </source>
</evidence>
<dbReference type="InterPro" id="IPR003591">
    <property type="entry name" value="Leu-rich_rpt_typical-subtyp"/>
</dbReference>
<dbReference type="Proteomes" id="UP000242188">
    <property type="component" value="Unassembled WGS sequence"/>
</dbReference>
<accession>A0A210QGF5</accession>
<dbReference type="PRINTS" id="PR00019">
    <property type="entry name" value="LEURICHRPT"/>
</dbReference>
<dbReference type="STRING" id="6573.A0A210QGF5"/>
<feature type="signal peptide" evidence="5">
    <location>
        <begin position="1"/>
        <end position="19"/>
    </location>
</feature>
<dbReference type="PROSITE" id="PS51257">
    <property type="entry name" value="PROKAR_LIPOPROTEIN"/>
    <property type="match status" value="1"/>
</dbReference>
<evidence type="ECO:0000256" key="4">
    <source>
        <dbReference type="SAM" id="Phobius"/>
    </source>
</evidence>
<dbReference type="SUPFAM" id="SSF52058">
    <property type="entry name" value="L domain-like"/>
    <property type="match status" value="1"/>
</dbReference>
<keyword evidence="4" id="KW-0812">Transmembrane</keyword>
<evidence type="ECO:0000259" key="6">
    <source>
        <dbReference type="SMART" id="SM00082"/>
    </source>
</evidence>
<protein>
    <submittedName>
        <fullName evidence="7">Chondroadherin</fullName>
    </submittedName>
</protein>
<gene>
    <name evidence="7" type="ORF">KP79_PYT22497</name>
</gene>
<proteinExistence type="predicted"/>